<reference evidence="1 2" key="1">
    <citation type="journal article" date="2019" name="Science">
        <title>Social genes are selection hotspots in kin groups of a soil microbe.</title>
        <authorList>
            <person name="Wielgoss S."/>
            <person name="Wolfensberger R."/>
            <person name="Sun L."/>
            <person name="Fiegna F."/>
            <person name="Velicer G.J."/>
        </authorList>
    </citation>
    <scope>NUCLEOTIDE SEQUENCE [LARGE SCALE GENOMIC DNA]</scope>
    <source>
        <strain evidence="1 2">MC3.5.9c15</strain>
    </source>
</reference>
<dbReference type="Gene3D" id="3.40.630.30">
    <property type="match status" value="1"/>
</dbReference>
<dbReference type="Proteomes" id="UP000320179">
    <property type="component" value="Chromosome"/>
</dbReference>
<evidence type="ECO:0000313" key="2">
    <source>
        <dbReference type="Proteomes" id="UP000320179"/>
    </source>
</evidence>
<dbReference type="AlphaFoldDB" id="A0AAE6G3C5"/>
<evidence type="ECO:0000313" key="1">
    <source>
        <dbReference type="EMBL" id="QDE70181.1"/>
    </source>
</evidence>
<gene>
    <name evidence="1" type="ORF">BHS09_26155</name>
</gene>
<organism evidence="1 2">
    <name type="scientific">Myxococcus xanthus</name>
    <dbReference type="NCBI Taxonomy" id="34"/>
    <lineage>
        <taxon>Bacteria</taxon>
        <taxon>Pseudomonadati</taxon>
        <taxon>Myxococcota</taxon>
        <taxon>Myxococcia</taxon>
        <taxon>Myxococcales</taxon>
        <taxon>Cystobacterineae</taxon>
        <taxon>Myxococcaceae</taxon>
        <taxon>Myxococcus</taxon>
    </lineage>
</organism>
<dbReference type="EMBL" id="CP017174">
    <property type="protein sequence ID" value="QDE70181.1"/>
    <property type="molecule type" value="Genomic_DNA"/>
</dbReference>
<protein>
    <submittedName>
        <fullName evidence="1">Uncharacterized protein</fullName>
    </submittedName>
</protein>
<sequence length="90" mass="10707">MTEAELPRLAIEPYPQQYVSPFKMKSGEELLRPIRPEDEPKMERFLRTLSEQTVFLRYAGLMQLSTRVAHERLGFSILPTRSWPRTWSKR</sequence>
<proteinExistence type="predicted"/>
<dbReference type="RefSeq" id="WP_140799477.1">
    <property type="nucleotide sequence ID" value="NZ_CP017173.1"/>
</dbReference>
<accession>A0AAE6G3C5</accession>
<name>A0AAE6G3C5_MYXXA</name>